<proteinExistence type="predicted"/>
<dbReference type="Gene3D" id="3.10.450.50">
    <property type="match status" value="1"/>
</dbReference>
<sequence>MEAQVAQLQDEVKSLRAALTRVQDEQEIMKVHYKYGYYLDKCLYQQVYDMWSEHPDAFVEFLGGRYRGKAGIHRLYIDRFRNTFVNGRNGPIRGFLLDHAMMQPIIDVDEDGTHAWARIRALMNAGTHKSIQGVHPRGHVQWMEGGLYENEYIKENGVWKPFRYRYFPFWHATHEQGVSYTKENYVPFPKKTFPEDPLGPDELIERPMLWPDTRVVPFHYSHPVTGKPVTDPELRAPGWGQDVSTSELPLTLSS</sequence>
<dbReference type="EMBL" id="MU001685">
    <property type="protein sequence ID" value="KAF2455732.1"/>
    <property type="molecule type" value="Genomic_DNA"/>
</dbReference>
<evidence type="ECO:0000259" key="2">
    <source>
        <dbReference type="Pfam" id="PF13577"/>
    </source>
</evidence>
<feature type="domain" description="SnoaL-like" evidence="2">
    <location>
        <begin position="21"/>
        <end position="160"/>
    </location>
</feature>
<evidence type="ECO:0000256" key="1">
    <source>
        <dbReference type="SAM" id="MobiDB-lite"/>
    </source>
</evidence>
<protein>
    <submittedName>
        <fullName evidence="3">SnoaL-like domain-containing protein</fullName>
    </submittedName>
</protein>
<feature type="region of interest" description="Disordered" evidence="1">
    <location>
        <begin position="227"/>
        <end position="254"/>
    </location>
</feature>
<evidence type="ECO:0000313" key="4">
    <source>
        <dbReference type="Proteomes" id="UP000799766"/>
    </source>
</evidence>
<feature type="compositionally biased region" description="Polar residues" evidence="1">
    <location>
        <begin position="242"/>
        <end position="254"/>
    </location>
</feature>
<dbReference type="SUPFAM" id="SSF54427">
    <property type="entry name" value="NTF2-like"/>
    <property type="match status" value="1"/>
</dbReference>
<name>A0A6A6NW93_9PEZI</name>
<dbReference type="OrthoDB" id="5175824at2759"/>
<dbReference type="AlphaFoldDB" id="A0A6A6NW93"/>
<dbReference type="InterPro" id="IPR032710">
    <property type="entry name" value="NTF2-like_dom_sf"/>
</dbReference>
<accession>A0A6A6NW93</accession>
<evidence type="ECO:0000313" key="3">
    <source>
        <dbReference type="EMBL" id="KAF2455732.1"/>
    </source>
</evidence>
<reference evidence="3" key="1">
    <citation type="journal article" date="2020" name="Stud. Mycol.">
        <title>101 Dothideomycetes genomes: a test case for predicting lifestyles and emergence of pathogens.</title>
        <authorList>
            <person name="Haridas S."/>
            <person name="Albert R."/>
            <person name="Binder M."/>
            <person name="Bloem J."/>
            <person name="Labutti K."/>
            <person name="Salamov A."/>
            <person name="Andreopoulos B."/>
            <person name="Baker S."/>
            <person name="Barry K."/>
            <person name="Bills G."/>
            <person name="Bluhm B."/>
            <person name="Cannon C."/>
            <person name="Castanera R."/>
            <person name="Culley D."/>
            <person name="Daum C."/>
            <person name="Ezra D."/>
            <person name="Gonzalez J."/>
            <person name="Henrissat B."/>
            <person name="Kuo A."/>
            <person name="Liang C."/>
            <person name="Lipzen A."/>
            <person name="Lutzoni F."/>
            <person name="Magnuson J."/>
            <person name="Mondo S."/>
            <person name="Nolan M."/>
            <person name="Ohm R."/>
            <person name="Pangilinan J."/>
            <person name="Park H.-J."/>
            <person name="Ramirez L."/>
            <person name="Alfaro M."/>
            <person name="Sun H."/>
            <person name="Tritt A."/>
            <person name="Yoshinaga Y."/>
            <person name="Zwiers L.-H."/>
            <person name="Turgeon B."/>
            <person name="Goodwin S."/>
            <person name="Spatafora J."/>
            <person name="Crous P."/>
            <person name="Grigoriev I."/>
        </authorList>
    </citation>
    <scope>NUCLEOTIDE SEQUENCE</scope>
    <source>
        <strain evidence="3">ATCC 16933</strain>
    </source>
</reference>
<dbReference type="Proteomes" id="UP000799766">
    <property type="component" value="Unassembled WGS sequence"/>
</dbReference>
<organism evidence="3 4">
    <name type="scientific">Lineolata rhizophorae</name>
    <dbReference type="NCBI Taxonomy" id="578093"/>
    <lineage>
        <taxon>Eukaryota</taxon>
        <taxon>Fungi</taxon>
        <taxon>Dikarya</taxon>
        <taxon>Ascomycota</taxon>
        <taxon>Pezizomycotina</taxon>
        <taxon>Dothideomycetes</taxon>
        <taxon>Dothideomycetes incertae sedis</taxon>
        <taxon>Lineolatales</taxon>
        <taxon>Lineolataceae</taxon>
        <taxon>Lineolata</taxon>
    </lineage>
</organism>
<gene>
    <name evidence="3" type="ORF">BDY21DRAFT_348486</name>
</gene>
<dbReference type="Pfam" id="PF13577">
    <property type="entry name" value="SnoaL_4"/>
    <property type="match status" value="1"/>
</dbReference>
<dbReference type="InterPro" id="IPR037401">
    <property type="entry name" value="SnoaL-like"/>
</dbReference>
<keyword evidence="4" id="KW-1185">Reference proteome</keyword>